<sequence length="176" mass="18858">MSLEALRNALPDYAKDQKLNLGSLATEPVLTEQQRAGTFIASALASRNPTVIREIVDEFGPKLSPEALTAAKAAASIMGMNNVYYRFTHLVQGDYAQMPAKLRMNVMARPGVDKTDFELWSLAVSAINGCGMCMESHEKVVLQHGLSKEQVQAAVRIASVVHATAATLDGEAALAA</sequence>
<dbReference type="EMBL" id="QLIX01000022">
    <property type="protein sequence ID" value="RAI56998.1"/>
    <property type="molecule type" value="Genomic_DNA"/>
</dbReference>
<organism evidence="8 9">
    <name type="scientific">Roseicella frigidaeris</name>
    <dbReference type="NCBI Taxonomy" id="2230885"/>
    <lineage>
        <taxon>Bacteria</taxon>
        <taxon>Pseudomonadati</taxon>
        <taxon>Pseudomonadota</taxon>
        <taxon>Alphaproteobacteria</taxon>
        <taxon>Acetobacterales</taxon>
        <taxon>Roseomonadaceae</taxon>
        <taxon>Roseicella</taxon>
    </lineage>
</organism>
<evidence type="ECO:0000256" key="1">
    <source>
        <dbReference type="ARBA" id="ARBA00022559"/>
    </source>
</evidence>
<name>A0A327MA39_9PROT</name>
<evidence type="ECO:0000259" key="7">
    <source>
        <dbReference type="Pfam" id="PF02627"/>
    </source>
</evidence>
<accession>A0A327MA39</accession>
<dbReference type="AlphaFoldDB" id="A0A327MA39"/>
<evidence type="ECO:0000313" key="8">
    <source>
        <dbReference type="EMBL" id="RAI56998.1"/>
    </source>
</evidence>
<feature type="domain" description="Carboxymuconolactone decarboxylase-like" evidence="7">
    <location>
        <begin position="94"/>
        <end position="174"/>
    </location>
</feature>
<dbReference type="RefSeq" id="WP_111471855.1">
    <property type="nucleotide sequence ID" value="NZ_QLIX01000022.1"/>
</dbReference>
<evidence type="ECO:0000256" key="5">
    <source>
        <dbReference type="ARBA" id="ARBA00023284"/>
    </source>
</evidence>
<keyword evidence="9" id="KW-1185">Reference proteome</keyword>
<dbReference type="GO" id="GO:0032843">
    <property type="term" value="F:hydroperoxide reductase activity"/>
    <property type="evidence" value="ECO:0007669"/>
    <property type="project" value="InterPro"/>
</dbReference>
<feature type="active site" description="Proton donor" evidence="6">
    <location>
        <position position="130"/>
    </location>
</feature>
<evidence type="ECO:0000313" key="9">
    <source>
        <dbReference type="Proteomes" id="UP000249065"/>
    </source>
</evidence>
<dbReference type="Pfam" id="PF02627">
    <property type="entry name" value="CMD"/>
    <property type="match status" value="1"/>
</dbReference>
<dbReference type="GO" id="GO:0015036">
    <property type="term" value="F:disulfide oxidoreductase activity"/>
    <property type="evidence" value="ECO:0007669"/>
    <property type="project" value="TreeGrafter"/>
</dbReference>
<dbReference type="SUPFAM" id="SSF69118">
    <property type="entry name" value="AhpD-like"/>
    <property type="match status" value="1"/>
</dbReference>
<keyword evidence="5 6" id="KW-0676">Redox-active center</keyword>
<comment type="catalytic activity">
    <reaction evidence="6">
        <text>N(6)-[(R)-dihydrolipoyl]-L-lysyl-[lipoyl-carrier protein] + a hydroperoxide = N(6)-[(R)-lipoyl]-L-lysyl-[lipoyl-carrier protein] + an alcohol + H2O</text>
        <dbReference type="Rhea" id="RHEA:62636"/>
        <dbReference type="Rhea" id="RHEA-COMP:10502"/>
        <dbReference type="Rhea" id="RHEA-COMP:16355"/>
        <dbReference type="ChEBI" id="CHEBI:15377"/>
        <dbReference type="ChEBI" id="CHEBI:30879"/>
        <dbReference type="ChEBI" id="CHEBI:35924"/>
        <dbReference type="ChEBI" id="CHEBI:83099"/>
        <dbReference type="ChEBI" id="CHEBI:83100"/>
        <dbReference type="EC" id="1.11.1.28"/>
    </reaction>
</comment>
<dbReference type="HAMAP" id="MF_01676">
    <property type="entry name" value="AhpD"/>
    <property type="match status" value="1"/>
</dbReference>
<gene>
    <name evidence="6" type="primary">ahpD</name>
    <name evidence="8" type="ORF">DOO78_21070</name>
</gene>
<dbReference type="NCBIfam" id="TIGR00778">
    <property type="entry name" value="ahpD_dom"/>
    <property type="match status" value="1"/>
</dbReference>
<proteinExistence type="inferred from homology"/>
<evidence type="ECO:0000256" key="4">
    <source>
        <dbReference type="ARBA" id="ARBA00023157"/>
    </source>
</evidence>
<dbReference type="GO" id="GO:0006979">
    <property type="term" value="P:response to oxidative stress"/>
    <property type="evidence" value="ECO:0007669"/>
    <property type="project" value="InterPro"/>
</dbReference>
<dbReference type="PANTHER" id="PTHR33930">
    <property type="entry name" value="ALKYL HYDROPEROXIDE REDUCTASE AHPD"/>
    <property type="match status" value="1"/>
</dbReference>
<reference evidence="9" key="1">
    <citation type="submission" date="2018-06" db="EMBL/GenBank/DDBJ databases">
        <authorList>
            <person name="Khan S.A."/>
        </authorList>
    </citation>
    <scope>NUCLEOTIDE SEQUENCE [LARGE SCALE GENOMIC DNA]</scope>
    <source>
        <strain evidence="9">DB-1506</strain>
    </source>
</reference>
<comment type="caution">
    <text evidence="8">The sequence shown here is derived from an EMBL/GenBank/DDBJ whole genome shotgun (WGS) entry which is preliminary data.</text>
</comment>
<dbReference type="Gene3D" id="1.20.1290.10">
    <property type="entry name" value="AhpD-like"/>
    <property type="match status" value="1"/>
</dbReference>
<feature type="disulfide bond" description="Interchain (with AhpC); in linked form" evidence="6">
    <location>
        <position position="133"/>
    </location>
</feature>
<dbReference type="GO" id="GO:0051920">
    <property type="term" value="F:peroxiredoxin activity"/>
    <property type="evidence" value="ECO:0007669"/>
    <property type="project" value="InterPro"/>
</dbReference>
<dbReference type="OrthoDB" id="9801997at2"/>
<evidence type="ECO:0000256" key="3">
    <source>
        <dbReference type="ARBA" id="ARBA00023002"/>
    </source>
</evidence>
<dbReference type="GO" id="GO:0045454">
    <property type="term" value="P:cell redox homeostasis"/>
    <property type="evidence" value="ECO:0007669"/>
    <property type="project" value="TreeGrafter"/>
</dbReference>
<dbReference type="InterPro" id="IPR004674">
    <property type="entry name" value="AhpD"/>
</dbReference>
<feature type="active site" description="Cysteine sulfenic acid (-SOH) intermediate" evidence="6">
    <location>
        <position position="133"/>
    </location>
</feature>
<dbReference type="InterPro" id="IPR004675">
    <property type="entry name" value="AhpD_core"/>
</dbReference>
<dbReference type="Proteomes" id="UP000249065">
    <property type="component" value="Unassembled WGS sequence"/>
</dbReference>
<dbReference type="InterPro" id="IPR029032">
    <property type="entry name" value="AhpD-like"/>
</dbReference>
<dbReference type="PANTHER" id="PTHR33930:SF7">
    <property type="entry name" value="ALKYL HYDROPEROXIDE REDUCTASE AHPD"/>
    <property type="match status" value="1"/>
</dbReference>
<keyword evidence="1 6" id="KW-0575">Peroxidase</keyword>
<dbReference type="EC" id="1.11.1.28" evidence="6"/>
<evidence type="ECO:0000256" key="6">
    <source>
        <dbReference type="HAMAP-Rule" id="MF_01676"/>
    </source>
</evidence>
<keyword evidence="4 6" id="KW-1015">Disulfide bond</keyword>
<keyword evidence="3 6" id="KW-0560">Oxidoreductase</keyword>
<evidence type="ECO:0000256" key="2">
    <source>
        <dbReference type="ARBA" id="ARBA00022862"/>
    </source>
</evidence>
<comment type="similarity">
    <text evidence="6">Belongs to the AhpD family.</text>
</comment>
<protein>
    <recommendedName>
        <fullName evidence="6">Alkyl hydroperoxide reductase AhpD</fullName>
        <ecNumber evidence="6">1.11.1.28</ecNumber>
    </recommendedName>
    <alternativeName>
        <fullName evidence="6">Alkylhydroperoxidase AhpD</fullName>
    </alternativeName>
</protein>
<dbReference type="InterPro" id="IPR003779">
    <property type="entry name" value="CMD-like"/>
</dbReference>
<keyword evidence="2 6" id="KW-0049">Antioxidant</keyword>
<feature type="disulfide bond" evidence="6">
    <location>
        <begin position="130"/>
        <end position="133"/>
    </location>
</feature>
<dbReference type="NCBIfam" id="TIGR00777">
    <property type="entry name" value="ahpD"/>
    <property type="match status" value="1"/>
</dbReference>
<comment type="function">
    <text evidence="6">Antioxidant protein with alkyl hydroperoxidase activity. Required for the reduction of the AhpC active site cysteine residues and for the regeneration of the AhpC enzyme activity.</text>
</comment>